<dbReference type="PANTHER" id="PTHR44329">
    <property type="entry name" value="SERINE/THREONINE-PROTEIN KINASE TNNI3K-RELATED"/>
    <property type="match status" value="1"/>
</dbReference>
<dbReference type="InParanoid" id="A0A165GKQ8"/>
<feature type="domain" description="Protein kinase" evidence="2">
    <location>
        <begin position="58"/>
        <end position="349"/>
    </location>
</feature>
<organism evidence="3 4">
    <name type="scientific">Calocera cornea HHB12733</name>
    <dbReference type="NCBI Taxonomy" id="1353952"/>
    <lineage>
        <taxon>Eukaryota</taxon>
        <taxon>Fungi</taxon>
        <taxon>Dikarya</taxon>
        <taxon>Basidiomycota</taxon>
        <taxon>Agaricomycotina</taxon>
        <taxon>Dacrymycetes</taxon>
        <taxon>Dacrymycetales</taxon>
        <taxon>Dacrymycetaceae</taxon>
        <taxon>Calocera</taxon>
    </lineage>
</organism>
<dbReference type="AlphaFoldDB" id="A0A165GKQ8"/>
<dbReference type="SUPFAM" id="SSF56112">
    <property type="entry name" value="Protein kinase-like (PK-like)"/>
    <property type="match status" value="1"/>
</dbReference>
<dbReference type="GO" id="GO:0004674">
    <property type="term" value="F:protein serine/threonine kinase activity"/>
    <property type="evidence" value="ECO:0007669"/>
    <property type="project" value="TreeGrafter"/>
</dbReference>
<name>A0A165GKQ8_9BASI</name>
<evidence type="ECO:0000256" key="1">
    <source>
        <dbReference type="SAM" id="MobiDB-lite"/>
    </source>
</evidence>
<dbReference type="PROSITE" id="PS00108">
    <property type="entry name" value="PROTEIN_KINASE_ST"/>
    <property type="match status" value="1"/>
</dbReference>
<proteinExistence type="predicted"/>
<dbReference type="OrthoDB" id="4062651at2759"/>
<dbReference type="PANTHER" id="PTHR44329:SF214">
    <property type="entry name" value="PROTEIN KINASE DOMAIN-CONTAINING PROTEIN"/>
    <property type="match status" value="1"/>
</dbReference>
<keyword evidence="4" id="KW-1185">Reference proteome</keyword>
<dbReference type="InterPro" id="IPR008271">
    <property type="entry name" value="Ser/Thr_kinase_AS"/>
</dbReference>
<reference evidence="3 4" key="1">
    <citation type="journal article" date="2016" name="Mol. Biol. Evol.">
        <title>Comparative Genomics of Early-Diverging Mushroom-Forming Fungi Provides Insights into the Origins of Lignocellulose Decay Capabilities.</title>
        <authorList>
            <person name="Nagy L.G."/>
            <person name="Riley R."/>
            <person name="Tritt A."/>
            <person name="Adam C."/>
            <person name="Daum C."/>
            <person name="Floudas D."/>
            <person name="Sun H."/>
            <person name="Yadav J.S."/>
            <person name="Pangilinan J."/>
            <person name="Larsson K.H."/>
            <person name="Matsuura K."/>
            <person name="Barry K."/>
            <person name="Labutti K."/>
            <person name="Kuo R."/>
            <person name="Ohm R.A."/>
            <person name="Bhattacharya S.S."/>
            <person name="Shirouzu T."/>
            <person name="Yoshinaga Y."/>
            <person name="Martin F.M."/>
            <person name="Grigoriev I.V."/>
            <person name="Hibbett D.S."/>
        </authorList>
    </citation>
    <scope>NUCLEOTIDE SEQUENCE [LARGE SCALE GENOMIC DNA]</scope>
    <source>
        <strain evidence="3 4">HHB12733</strain>
    </source>
</reference>
<gene>
    <name evidence="3" type="ORF">CALCODRAFT_516979</name>
</gene>
<dbReference type="InterPro" id="IPR011009">
    <property type="entry name" value="Kinase-like_dom_sf"/>
</dbReference>
<sequence>MLCIACEVRRLPCVFQPHHSTCYLCETWGIHCDVQGRIGLHILALFPKALQVDIKLPLREVDHVAGGLLRGCVQAPIAHILVEGYRRNDCGQAPPLLSARPAQGALRGSGYPSTYATADRIQRALREALTWSLLDHENIIPLLGIACDRPSQRLFLVSEWMAQGNIRQHLEAHPEADRTNFVEGMAMGLQYLHELVPPIAHGDIKGNNVLLTATLRPLLSDFGLSSVLEPVPSLGSSSSVSGNARWCAPERLMPEEYGLTMRSCVTLGGDVFSLLRTFLEILTNAPPFSDCANDYYVIQRVMARLHPARPACAPLSDRLWELMSFARSQGPFGRPSAGKVVHYRSRPATSPGVHWRRKRPAIASRSPQLPAGRADARLHQHAKRGGRERTYYVMNPDVELSQAPRNAGARVGGPRRMVGPPAPPTPPSTPLAGGAFDWGGLSASVWEEDGEER</sequence>
<protein>
    <submittedName>
        <fullName evidence="3">Kinase-like protein</fullName>
    </submittedName>
</protein>
<keyword evidence="3" id="KW-0418">Kinase</keyword>
<dbReference type="SMART" id="SM00220">
    <property type="entry name" value="S_TKc"/>
    <property type="match status" value="1"/>
</dbReference>
<evidence type="ECO:0000313" key="3">
    <source>
        <dbReference type="EMBL" id="KZT58193.1"/>
    </source>
</evidence>
<dbReference type="PROSITE" id="PS50011">
    <property type="entry name" value="PROTEIN_KINASE_DOM"/>
    <property type="match status" value="1"/>
</dbReference>
<feature type="compositionally biased region" description="Low complexity" evidence="1">
    <location>
        <begin position="407"/>
        <end position="419"/>
    </location>
</feature>
<dbReference type="GO" id="GO:0005524">
    <property type="term" value="F:ATP binding"/>
    <property type="evidence" value="ECO:0007669"/>
    <property type="project" value="InterPro"/>
</dbReference>
<dbReference type="InterPro" id="IPR000719">
    <property type="entry name" value="Prot_kinase_dom"/>
</dbReference>
<feature type="compositionally biased region" description="Pro residues" evidence="1">
    <location>
        <begin position="420"/>
        <end position="429"/>
    </location>
</feature>
<keyword evidence="3" id="KW-0808">Transferase</keyword>
<feature type="region of interest" description="Disordered" evidence="1">
    <location>
        <begin position="401"/>
        <end position="453"/>
    </location>
</feature>
<dbReference type="Pfam" id="PF00069">
    <property type="entry name" value="Pkinase"/>
    <property type="match status" value="1"/>
</dbReference>
<dbReference type="Proteomes" id="UP000076842">
    <property type="component" value="Unassembled WGS sequence"/>
</dbReference>
<dbReference type="Gene3D" id="1.10.510.10">
    <property type="entry name" value="Transferase(Phosphotransferase) domain 1"/>
    <property type="match status" value="1"/>
</dbReference>
<evidence type="ECO:0000259" key="2">
    <source>
        <dbReference type="PROSITE" id="PS50011"/>
    </source>
</evidence>
<evidence type="ECO:0000313" key="4">
    <source>
        <dbReference type="Proteomes" id="UP000076842"/>
    </source>
</evidence>
<dbReference type="InterPro" id="IPR051681">
    <property type="entry name" value="Ser/Thr_Kinases-Pseudokinases"/>
</dbReference>
<accession>A0A165GKQ8</accession>
<feature type="region of interest" description="Disordered" evidence="1">
    <location>
        <begin position="348"/>
        <end position="375"/>
    </location>
</feature>
<dbReference type="STRING" id="1353952.A0A165GKQ8"/>
<dbReference type="EMBL" id="KV423954">
    <property type="protein sequence ID" value="KZT58193.1"/>
    <property type="molecule type" value="Genomic_DNA"/>
</dbReference>